<keyword evidence="3" id="KW-0813">Transport</keyword>
<feature type="transmembrane region" description="Helical" evidence="14">
    <location>
        <begin position="20"/>
        <end position="45"/>
    </location>
</feature>
<dbReference type="Pfam" id="PF00474">
    <property type="entry name" value="SSF"/>
    <property type="match status" value="1"/>
</dbReference>
<evidence type="ECO:0000256" key="1">
    <source>
        <dbReference type="ARBA" id="ARBA00004651"/>
    </source>
</evidence>
<reference evidence="15 16" key="1">
    <citation type="submission" date="2019-02" db="EMBL/GenBank/DDBJ databases">
        <title>Deep-cultivation of Planctomycetes and their phenomic and genomic characterization uncovers novel biology.</title>
        <authorList>
            <person name="Wiegand S."/>
            <person name="Jogler M."/>
            <person name="Boedeker C."/>
            <person name="Pinto D."/>
            <person name="Vollmers J."/>
            <person name="Rivas-Marin E."/>
            <person name="Kohn T."/>
            <person name="Peeters S.H."/>
            <person name="Heuer A."/>
            <person name="Rast P."/>
            <person name="Oberbeckmann S."/>
            <person name="Bunk B."/>
            <person name="Jeske O."/>
            <person name="Meyerdierks A."/>
            <person name="Storesund J.E."/>
            <person name="Kallscheuer N."/>
            <person name="Luecker S."/>
            <person name="Lage O.M."/>
            <person name="Pohl T."/>
            <person name="Merkel B.J."/>
            <person name="Hornburger P."/>
            <person name="Mueller R.-W."/>
            <person name="Bruemmer F."/>
            <person name="Labrenz M."/>
            <person name="Spormann A.M."/>
            <person name="Op Den Camp H."/>
            <person name="Overmann J."/>
            <person name="Amann R."/>
            <person name="Jetten M.S.M."/>
            <person name="Mascher T."/>
            <person name="Medema M.H."/>
            <person name="Devos D.P."/>
            <person name="Kaster A.-K."/>
            <person name="Ovreas L."/>
            <person name="Rohde M."/>
            <person name="Galperin M.Y."/>
            <person name="Jogler C."/>
        </authorList>
    </citation>
    <scope>NUCLEOTIDE SEQUENCE [LARGE SCALE GENOMIC DNA]</scope>
    <source>
        <strain evidence="15 16">CA13</strain>
    </source>
</reference>
<feature type="transmembrane region" description="Helical" evidence="14">
    <location>
        <begin position="330"/>
        <end position="349"/>
    </location>
</feature>
<keyword evidence="16" id="KW-1185">Reference proteome</keyword>
<dbReference type="PROSITE" id="PS50283">
    <property type="entry name" value="NA_SOLUT_SYMP_3"/>
    <property type="match status" value="1"/>
</dbReference>
<evidence type="ECO:0000313" key="15">
    <source>
        <dbReference type="EMBL" id="TWT76327.1"/>
    </source>
</evidence>
<comment type="similarity">
    <text evidence="2 13">Belongs to the sodium:solute symporter (SSF) (TC 2.A.21) family.</text>
</comment>
<keyword evidence="8" id="KW-0915">Sodium</keyword>
<feature type="transmembrane region" description="Helical" evidence="14">
    <location>
        <begin position="148"/>
        <end position="177"/>
    </location>
</feature>
<dbReference type="GO" id="GO:0015824">
    <property type="term" value="P:proline transport"/>
    <property type="evidence" value="ECO:0007669"/>
    <property type="project" value="TreeGrafter"/>
</dbReference>
<keyword evidence="9" id="KW-0406">Ion transport</keyword>
<dbReference type="CDD" id="cd11477">
    <property type="entry name" value="SLC5sbd_u1"/>
    <property type="match status" value="1"/>
</dbReference>
<evidence type="ECO:0000256" key="2">
    <source>
        <dbReference type="ARBA" id="ARBA00006434"/>
    </source>
</evidence>
<name>A0A5C5YNC2_9BACT</name>
<feature type="transmembrane region" description="Helical" evidence="14">
    <location>
        <begin position="370"/>
        <end position="393"/>
    </location>
</feature>
<evidence type="ECO:0000256" key="12">
    <source>
        <dbReference type="ARBA" id="ARBA00033708"/>
    </source>
</evidence>
<dbReference type="GO" id="GO:0005886">
    <property type="term" value="C:plasma membrane"/>
    <property type="evidence" value="ECO:0007669"/>
    <property type="project" value="UniProtKB-SubCell"/>
</dbReference>
<gene>
    <name evidence="15" type="primary">sglT_9</name>
    <name evidence="15" type="ORF">CA13_68200</name>
</gene>
<dbReference type="OrthoDB" id="9814523at2"/>
<comment type="catalytic activity">
    <reaction evidence="12">
        <text>L-proline(in) + Na(+)(in) = L-proline(out) + Na(+)(out)</text>
        <dbReference type="Rhea" id="RHEA:28967"/>
        <dbReference type="ChEBI" id="CHEBI:29101"/>
        <dbReference type="ChEBI" id="CHEBI:60039"/>
    </reaction>
</comment>
<feature type="transmembrane region" description="Helical" evidence="14">
    <location>
        <begin position="512"/>
        <end position="531"/>
    </location>
</feature>
<dbReference type="RefSeq" id="WP_146404116.1">
    <property type="nucleotide sequence ID" value="NZ_SJPJ01000002.1"/>
</dbReference>
<keyword evidence="11" id="KW-0739">Sodium transport</keyword>
<evidence type="ECO:0000256" key="10">
    <source>
        <dbReference type="ARBA" id="ARBA00023136"/>
    </source>
</evidence>
<feature type="transmembrane region" description="Helical" evidence="14">
    <location>
        <begin position="481"/>
        <end position="500"/>
    </location>
</feature>
<protein>
    <submittedName>
        <fullName evidence="15">Sodium/glucose cotransporter</fullName>
    </submittedName>
</protein>
<comment type="subcellular location">
    <subcellularLocation>
        <location evidence="1">Cell membrane</location>
        <topology evidence="1">Multi-pass membrane protein</topology>
    </subcellularLocation>
</comment>
<dbReference type="InterPro" id="IPR038377">
    <property type="entry name" value="Na/Glc_symporter_sf"/>
</dbReference>
<comment type="caution">
    <text evidence="15">The sequence shown here is derived from an EMBL/GenBank/DDBJ whole genome shotgun (WGS) entry which is preliminary data.</text>
</comment>
<dbReference type="EMBL" id="SJPJ01000002">
    <property type="protein sequence ID" value="TWT76327.1"/>
    <property type="molecule type" value="Genomic_DNA"/>
</dbReference>
<dbReference type="GO" id="GO:0015193">
    <property type="term" value="F:L-proline transmembrane transporter activity"/>
    <property type="evidence" value="ECO:0007669"/>
    <property type="project" value="TreeGrafter"/>
</dbReference>
<accession>A0A5C5YNC2</accession>
<keyword evidence="10 14" id="KW-0472">Membrane</keyword>
<feature type="transmembrane region" description="Helical" evidence="14">
    <location>
        <begin position="605"/>
        <end position="624"/>
    </location>
</feature>
<evidence type="ECO:0000256" key="13">
    <source>
        <dbReference type="RuleBase" id="RU362091"/>
    </source>
</evidence>
<feature type="transmembrane region" description="Helical" evidence="14">
    <location>
        <begin position="425"/>
        <end position="445"/>
    </location>
</feature>
<dbReference type="AlphaFoldDB" id="A0A5C5YNC2"/>
<keyword evidence="4" id="KW-1003">Cell membrane</keyword>
<evidence type="ECO:0000313" key="16">
    <source>
        <dbReference type="Proteomes" id="UP000315010"/>
    </source>
</evidence>
<proteinExistence type="inferred from homology"/>
<dbReference type="InterPro" id="IPR050277">
    <property type="entry name" value="Sodium:Solute_Symporter"/>
</dbReference>
<dbReference type="InterPro" id="IPR001734">
    <property type="entry name" value="Na/solute_symporter"/>
</dbReference>
<sequence length="637" mass="71411">MIGRLVLPLMLIAENDPSTAISLHWIDVVIIVSYCLLILVAGWVLSKRASEDIDSYFLAGKSLPWWVIGTSHGASGFDIAGTMWFVAAFFTYGVKSAFIPWIWPLFDRVFRQVYLGPWIRKSNVLTGAEWMKTRFGTGRAGRLSHISVVVYAIVVSVGFLCLAYEGIGRFAVVFFPWDLSIGVMSSADSYAIGILVFTLAYLLLGGWYSVVLTDLIQFAILTVTSVFIAYIAMSHVSREALDAATPEGWDSLQLGWQMNLDWSGHIEGLNEKIKSDNYDWFGLIIAIMFGKGLMVSMAGPTPGYGMQHQLSVRNAREAALENWWMSIVQLIPRFLMISGIAVLGLVFFAPMVREMTADGGSFDFEQILPFVIREFVPVGLTGFLVAGLLAAFMSTFDSTVNAGAAYVVNDIYKRYINPNATPRRYVVISYLASILLVVVGIAFALSIESIDDITKWLTFALYGGYAVPNILKWHWWRFNGYGYFAGMIAGVVAAIGFKMLNEANLLQIEDMYSFFVTAPVAAVVSVVATLMTPPDDEEVLKKFYYDVRPWGFWDPIYQKVRMDHPSVEKNHSFGMDMLNVAIGIVWQLMLIIVPVALVIRHWDMFFVSLGVLAVTSLIMKFTWWDRLHQFDEHVVVE</sequence>
<feature type="transmembrane region" description="Helical" evidence="14">
    <location>
        <begin position="215"/>
        <end position="233"/>
    </location>
</feature>
<evidence type="ECO:0000256" key="9">
    <source>
        <dbReference type="ARBA" id="ARBA00023065"/>
    </source>
</evidence>
<dbReference type="GO" id="GO:0005298">
    <property type="term" value="F:proline:sodium symporter activity"/>
    <property type="evidence" value="ECO:0007669"/>
    <property type="project" value="TreeGrafter"/>
</dbReference>
<dbReference type="PANTHER" id="PTHR48086">
    <property type="entry name" value="SODIUM/PROLINE SYMPORTER-RELATED"/>
    <property type="match status" value="1"/>
</dbReference>
<evidence type="ECO:0000256" key="4">
    <source>
        <dbReference type="ARBA" id="ARBA00022475"/>
    </source>
</evidence>
<feature type="transmembrane region" description="Helical" evidence="14">
    <location>
        <begin position="189"/>
        <end position="209"/>
    </location>
</feature>
<feature type="transmembrane region" description="Helical" evidence="14">
    <location>
        <begin position="280"/>
        <end position="299"/>
    </location>
</feature>
<feature type="transmembrane region" description="Helical" evidence="14">
    <location>
        <begin position="577"/>
        <end position="598"/>
    </location>
</feature>
<dbReference type="Gene3D" id="1.20.1730.10">
    <property type="entry name" value="Sodium/glucose cotransporter"/>
    <property type="match status" value="1"/>
</dbReference>
<evidence type="ECO:0000256" key="7">
    <source>
        <dbReference type="ARBA" id="ARBA00022989"/>
    </source>
</evidence>
<evidence type="ECO:0000256" key="3">
    <source>
        <dbReference type="ARBA" id="ARBA00022448"/>
    </source>
</evidence>
<keyword evidence="5 14" id="KW-0812">Transmembrane</keyword>
<evidence type="ECO:0000256" key="6">
    <source>
        <dbReference type="ARBA" id="ARBA00022847"/>
    </source>
</evidence>
<feature type="transmembrane region" description="Helical" evidence="14">
    <location>
        <begin position="83"/>
        <end position="103"/>
    </location>
</feature>
<evidence type="ECO:0000256" key="5">
    <source>
        <dbReference type="ARBA" id="ARBA00022692"/>
    </source>
</evidence>
<dbReference type="Proteomes" id="UP000315010">
    <property type="component" value="Unassembled WGS sequence"/>
</dbReference>
<evidence type="ECO:0000256" key="11">
    <source>
        <dbReference type="ARBA" id="ARBA00023201"/>
    </source>
</evidence>
<evidence type="ECO:0000256" key="8">
    <source>
        <dbReference type="ARBA" id="ARBA00023053"/>
    </source>
</evidence>
<dbReference type="PANTHER" id="PTHR48086:SF3">
    <property type="entry name" value="SODIUM_PROLINE SYMPORTER"/>
    <property type="match status" value="1"/>
</dbReference>
<keyword evidence="7 14" id="KW-1133">Transmembrane helix</keyword>
<organism evidence="15 16">
    <name type="scientific">Novipirellula herctigrandis</name>
    <dbReference type="NCBI Taxonomy" id="2527986"/>
    <lineage>
        <taxon>Bacteria</taxon>
        <taxon>Pseudomonadati</taxon>
        <taxon>Planctomycetota</taxon>
        <taxon>Planctomycetia</taxon>
        <taxon>Pirellulales</taxon>
        <taxon>Pirellulaceae</taxon>
        <taxon>Novipirellula</taxon>
    </lineage>
</organism>
<keyword evidence="6" id="KW-0769">Symport</keyword>
<evidence type="ECO:0000256" key="14">
    <source>
        <dbReference type="SAM" id="Phobius"/>
    </source>
</evidence>